<dbReference type="Pfam" id="PF08668">
    <property type="entry name" value="HDOD"/>
    <property type="match status" value="1"/>
</dbReference>
<dbReference type="SUPFAM" id="SSF109604">
    <property type="entry name" value="HD-domain/PDEase-like"/>
    <property type="match status" value="1"/>
</dbReference>
<name>A0ABU9MXJ9_9GAMM</name>
<gene>
    <name evidence="2" type="ORF">WCN91_06195</name>
</gene>
<dbReference type="Proteomes" id="UP001447008">
    <property type="component" value="Unassembled WGS sequence"/>
</dbReference>
<protein>
    <submittedName>
        <fullName evidence="2">HDOD domain-containing protein</fullName>
    </submittedName>
</protein>
<accession>A0ABU9MXJ9</accession>
<dbReference type="RefSeq" id="WP_342677328.1">
    <property type="nucleotide sequence ID" value="NZ_JBCGCU010000005.1"/>
</dbReference>
<dbReference type="PROSITE" id="PS51833">
    <property type="entry name" value="HDOD"/>
    <property type="match status" value="1"/>
</dbReference>
<feature type="domain" description="HDOD" evidence="1">
    <location>
        <begin position="103"/>
        <end position="323"/>
    </location>
</feature>
<evidence type="ECO:0000313" key="3">
    <source>
        <dbReference type="Proteomes" id="UP001447008"/>
    </source>
</evidence>
<proteinExistence type="predicted"/>
<evidence type="ECO:0000259" key="1">
    <source>
        <dbReference type="PROSITE" id="PS51833"/>
    </source>
</evidence>
<dbReference type="EMBL" id="JBCGCU010000005">
    <property type="protein sequence ID" value="MEM0515017.1"/>
    <property type="molecule type" value="Genomic_DNA"/>
</dbReference>
<sequence>MVTQQQQVSQRIGALERRGNDILLGHAFAQQQLGLSKTLDGQAGEPLLQRTLLAVEQAALAQRQKASTKLELLRAKVSTNLHLLIEEEIESQLNRLDNLYTEVLGIEDAAIALIDQLASKGASINRLEPLVKHLNWFSRELVTLVNQSPHRQDDNERAVKIDTPALALRYLGLEKLKWTLPKLALRHWLPHSSEPFPLLKRKLGEAALGRAACAAKLAELEGQDVYAAHVGALFMELGRVVLTRLYLRIFQQIWQHQVSLAHGEGKKALHDALITIEPDPLYLRNLFCERALEVTRRLIEKMGLEHLNLNAAFDDIALVEPQQLSGAAKTLVQADGYCQIHWLQQHQLLTLGERQLWYAYLGLKNSQLTHLASVNFAALAQQIDAK</sequence>
<comment type="caution">
    <text evidence="2">The sequence shown here is derived from an EMBL/GenBank/DDBJ whole genome shotgun (WGS) entry which is preliminary data.</text>
</comment>
<dbReference type="InterPro" id="IPR013976">
    <property type="entry name" value="HDOD"/>
</dbReference>
<organism evidence="2 3">
    <name type="scientific">Pseudoalteromonas qingdaonensis</name>
    <dbReference type="NCBI Taxonomy" id="3131913"/>
    <lineage>
        <taxon>Bacteria</taxon>
        <taxon>Pseudomonadati</taxon>
        <taxon>Pseudomonadota</taxon>
        <taxon>Gammaproteobacteria</taxon>
        <taxon>Alteromonadales</taxon>
        <taxon>Pseudoalteromonadaceae</taxon>
        <taxon>Pseudoalteromonas</taxon>
    </lineage>
</organism>
<keyword evidence="3" id="KW-1185">Reference proteome</keyword>
<reference evidence="2 3" key="1">
    <citation type="submission" date="2024-03" db="EMBL/GenBank/DDBJ databases">
        <title>Pseudoalteromonas qingdaonensis sp. nov., isolated from the intestines of marine benthic organisms.</title>
        <authorList>
            <person name="Lin X."/>
            <person name="Fang S."/>
            <person name="Hu X."/>
        </authorList>
    </citation>
    <scope>NUCLEOTIDE SEQUENCE [LARGE SCALE GENOMIC DNA]</scope>
    <source>
        <strain evidence="2 3">YIC-827</strain>
    </source>
</reference>
<dbReference type="Gene3D" id="1.10.3210.10">
    <property type="entry name" value="Hypothetical protein af1432"/>
    <property type="match status" value="1"/>
</dbReference>
<evidence type="ECO:0000313" key="2">
    <source>
        <dbReference type="EMBL" id="MEM0515017.1"/>
    </source>
</evidence>